<protein>
    <recommendedName>
        <fullName evidence="4">Baseplate protein J-like domain-containing protein</fullName>
    </recommendedName>
</protein>
<gene>
    <name evidence="2" type="ORF">CR103_05375</name>
</gene>
<name>A0A2G8T4G8_9BURK</name>
<comment type="caution">
    <text evidence="2">The sequence shown here is derived from an EMBL/GenBank/DDBJ whole genome shotgun (WGS) entry which is preliminary data.</text>
</comment>
<feature type="region of interest" description="Disordered" evidence="1">
    <location>
        <begin position="147"/>
        <end position="171"/>
    </location>
</feature>
<sequence length="1242" mass="134633">MSSRSGTSQAQRVPEALAEHYVDVDELSLQQLLVVALDSARQVGFEGRAPGTSWENYFKDDEIVVFAEILATRVHAVTARFEQVLAQSAPATPDADALSAHMLQQWFGQLGRWSEILLNHGGVQGADLGAMLAGLRRQLGHELHGVGVSDGTPERGHPLEAAGGAPAAPPAQKPQLRAAFHQVMKAVEMAQRSAQARLPRALRSGQHDPGIGMLIAFAQLYRRAQEKLNRFTGRHLDFYYDQVLRVRPHGPERDAAFLVFEAAPPGLAIPVDGGTRFLAPYDRSAPELEFVTEHSMIVTDARVVALHTVFFERNRLSFPESRLYEHLGQRERRYPTACRLNPIALASPGMLPKDESCEAAPLFGAPRSAAMAPPGAVARIGFALASNVLLMRQGERKVDVVLHLGSDGTGPAGRLWQRMDGLLAEVTQAMKKSQAEQDPLTTHGTNANDPEILYRVLERMFSISVSGSAGWIDIAEYSAGFMRGAGNVDTLSLTFRLGAEAAAVVPYAPALHGEQYPGNCPMVRFELNALAYVYPYGLLRGLPLVRADIEVEVSGHRALELQNHIGLLSAASPFQPFGPLPAVGSYLIVGSAETACKNLTGFELVLEWGGLPRAVRGLGAYYAGYAGDARDGLTPFGDVRANLSVLSDGAWAPLDESERPAVTLFGAAAAPDATPAGASASSPVAAARRLRFDRVLPQGRRIGRVEGPAPFVYTSGARGGFFKITLAGPDFLFGHRDYPFILANCLSYNGQPRNGARLRELPAPPYTPLLDAIWLNYRATATIVAAPSAAGDAFLRLSPLGWDAARGAGHQRDLLLPRFDDGGNLYIGLSASDLRAPLTLFFHLREDALPMVELANRELYWSYLADNAWRPLLPYAVRADSTHAFLRAGIVTLTLPPDISCDNTDLQSGLFWLRVSCDTDLERFCSLYSISTHAAQVFRDLGAVAAPLAPASIAAGTITRPRQAIPGLGRLKQVTASYGGRLAESRHDMRRRTAERLRHKGQAITPEDYERLILQQFPAIDRVKCFANLSVALRPDGACCPGHVLIVGLPACRSNGHLAEFPRLNGYLIGQVRQFVEAHISPAVTLEVVNPVYQYIQVRCTLVLRAGADLGWYVNQLDALISDFISPWNPIGNTCHFGWIIRRHDIESFILAQDGVLAVSGFSMLSVSGRDLDLFSLKDTAAPGMTGEPVIEPTYPWSIAVPIKRHHITVKHAGAATPASPTGIGQMEIGSTFIIGGKRDEE</sequence>
<dbReference type="AlphaFoldDB" id="A0A2G8T4G8"/>
<dbReference type="Proteomes" id="UP000228593">
    <property type="component" value="Unassembled WGS sequence"/>
</dbReference>
<accession>A0A2G8T4G8</accession>
<evidence type="ECO:0008006" key="4">
    <source>
        <dbReference type="Google" id="ProtNLM"/>
    </source>
</evidence>
<dbReference type="EMBL" id="PDOB01000005">
    <property type="protein sequence ID" value="PIL40879.1"/>
    <property type="molecule type" value="Genomic_DNA"/>
</dbReference>
<evidence type="ECO:0000313" key="3">
    <source>
        <dbReference type="Proteomes" id="UP000228593"/>
    </source>
</evidence>
<evidence type="ECO:0000313" key="2">
    <source>
        <dbReference type="EMBL" id="PIL40879.1"/>
    </source>
</evidence>
<keyword evidence="3" id="KW-1185">Reference proteome</keyword>
<evidence type="ECO:0000256" key="1">
    <source>
        <dbReference type="SAM" id="MobiDB-lite"/>
    </source>
</evidence>
<dbReference type="OrthoDB" id="9762853at2"/>
<proteinExistence type="predicted"/>
<dbReference type="RefSeq" id="WP_099914983.1">
    <property type="nucleotide sequence ID" value="NZ_BMHS01000008.1"/>
</dbReference>
<reference evidence="2 3" key="1">
    <citation type="submission" date="2017-10" db="EMBL/GenBank/DDBJ databases">
        <title>Massilia psychrophilum sp. nov., a novel purple-pigmented bacterium isolated from Tianshan glacier, Xinjiang Municipality, China.</title>
        <authorList>
            <person name="Wang H."/>
        </authorList>
    </citation>
    <scope>NUCLEOTIDE SEQUENCE [LARGE SCALE GENOMIC DNA]</scope>
    <source>
        <strain evidence="2 3">JCM 30813</strain>
    </source>
</reference>
<organism evidence="2 3">
    <name type="scientific">Massilia psychrophila</name>
    <dbReference type="NCBI Taxonomy" id="1603353"/>
    <lineage>
        <taxon>Bacteria</taxon>
        <taxon>Pseudomonadati</taxon>
        <taxon>Pseudomonadota</taxon>
        <taxon>Betaproteobacteria</taxon>
        <taxon>Burkholderiales</taxon>
        <taxon>Oxalobacteraceae</taxon>
        <taxon>Telluria group</taxon>
        <taxon>Massilia</taxon>
    </lineage>
</organism>